<organism evidence="1 2">
    <name type="scientific">Paramarasmius palmivorus</name>
    <dbReference type="NCBI Taxonomy" id="297713"/>
    <lineage>
        <taxon>Eukaryota</taxon>
        <taxon>Fungi</taxon>
        <taxon>Dikarya</taxon>
        <taxon>Basidiomycota</taxon>
        <taxon>Agaricomycotina</taxon>
        <taxon>Agaricomycetes</taxon>
        <taxon>Agaricomycetidae</taxon>
        <taxon>Agaricales</taxon>
        <taxon>Marasmiineae</taxon>
        <taxon>Marasmiaceae</taxon>
        <taxon>Paramarasmius</taxon>
    </lineage>
</organism>
<gene>
    <name evidence="1" type="ORF">VNI00_017058</name>
</gene>
<sequence>MFALIAYVTSGAASEYASAFWTAVTGIAPTLLVARVASGEARPDVTWVQSNATRLGTLAFMGSTTNGYELHTNTPRIQDTIAGTYSDVDDREISAVNRHIPKAKHHARDDSL</sequence>
<protein>
    <submittedName>
        <fullName evidence="1">Uncharacterized protein</fullName>
    </submittedName>
</protein>
<comment type="caution">
    <text evidence="1">The sequence shown here is derived from an EMBL/GenBank/DDBJ whole genome shotgun (WGS) entry which is preliminary data.</text>
</comment>
<reference evidence="1 2" key="1">
    <citation type="submission" date="2024-01" db="EMBL/GenBank/DDBJ databases">
        <title>A draft genome for a cacao thread blight-causing isolate of Paramarasmius palmivorus.</title>
        <authorList>
            <person name="Baruah I.K."/>
            <person name="Bukari Y."/>
            <person name="Amoako-Attah I."/>
            <person name="Meinhardt L.W."/>
            <person name="Bailey B.A."/>
            <person name="Cohen S.P."/>
        </authorList>
    </citation>
    <scope>NUCLEOTIDE SEQUENCE [LARGE SCALE GENOMIC DNA]</scope>
    <source>
        <strain evidence="1 2">GH-12</strain>
    </source>
</reference>
<dbReference type="Proteomes" id="UP001383192">
    <property type="component" value="Unassembled WGS sequence"/>
</dbReference>
<dbReference type="AlphaFoldDB" id="A0AAW0BAM6"/>
<keyword evidence="2" id="KW-1185">Reference proteome</keyword>
<evidence type="ECO:0000313" key="1">
    <source>
        <dbReference type="EMBL" id="KAK7022025.1"/>
    </source>
</evidence>
<name>A0AAW0BAM6_9AGAR</name>
<proteinExistence type="predicted"/>
<evidence type="ECO:0000313" key="2">
    <source>
        <dbReference type="Proteomes" id="UP001383192"/>
    </source>
</evidence>
<accession>A0AAW0BAM6</accession>
<dbReference type="EMBL" id="JAYKXP010000154">
    <property type="protein sequence ID" value="KAK7022025.1"/>
    <property type="molecule type" value="Genomic_DNA"/>
</dbReference>